<dbReference type="OrthoDB" id="9781904at2"/>
<dbReference type="InterPro" id="IPR011712">
    <property type="entry name" value="Sig_transdc_His_kin_sub3_dim/P"/>
</dbReference>
<dbReference type="GO" id="GO:0016020">
    <property type="term" value="C:membrane"/>
    <property type="evidence" value="ECO:0007669"/>
    <property type="project" value="InterPro"/>
</dbReference>
<protein>
    <recommendedName>
        <fullName evidence="2">histidine kinase</fullName>
        <ecNumber evidence="2">2.7.13.3</ecNumber>
    </recommendedName>
</protein>
<comment type="catalytic activity">
    <reaction evidence="1">
        <text>ATP + protein L-histidine = ADP + protein N-phospho-L-histidine.</text>
        <dbReference type="EC" id="2.7.13.3"/>
    </reaction>
</comment>
<feature type="domain" description="Histidine kinase" evidence="7">
    <location>
        <begin position="190"/>
        <end position="379"/>
    </location>
</feature>
<dbReference type="InterPro" id="IPR036890">
    <property type="entry name" value="HATPase_C_sf"/>
</dbReference>
<dbReference type="InterPro" id="IPR005467">
    <property type="entry name" value="His_kinase_dom"/>
</dbReference>
<evidence type="ECO:0000313" key="8">
    <source>
        <dbReference type="EMBL" id="ADL11778.1"/>
    </source>
</evidence>
<keyword evidence="3 8" id="KW-0808">Transferase</keyword>
<dbReference type="PANTHER" id="PTHR24421:SF55">
    <property type="entry name" value="SENSOR HISTIDINE KINASE YDFH"/>
    <property type="match status" value="1"/>
</dbReference>
<dbReference type="SUPFAM" id="SSF55874">
    <property type="entry name" value="ATPase domain of HSP90 chaperone/DNA topoisomerase II/histidine kinase"/>
    <property type="match status" value="1"/>
</dbReference>
<evidence type="ECO:0000256" key="6">
    <source>
        <dbReference type="SAM" id="Coils"/>
    </source>
</evidence>
<evidence type="ECO:0000256" key="5">
    <source>
        <dbReference type="ARBA" id="ARBA00023012"/>
    </source>
</evidence>
<dbReference type="Pfam" id="PF07730">
    <property type="entry name" value="HisKA_3"/>
    <property type="match status" value="1"/>
</dbReference>
<dbReference type="EC" id="2.7.13.3" evidence="2"/>
<dbReference type="PIRSF" id="PIRSF003169">
    <property type="entry name" value="STHK_DegS"/>
    <property type="match status" value="1"/>
</dbReference>
<dbReference type="CDD" id="cd16917">
    <property type="entry name" value="HATPase_UhpB-NarQ-NarX-like"/>
    <property type="match status" value="1"/>
</dbReference>
<dbReference type="EMBL" id="CP002105">
    <property type="protein sequence ID" value="ADL11778.1"/>
    <property type="molecule type" value="Genomic_DNA"/>
</dbReference>
<name>D9QTL4_ACEAZ</name>
<dbReference type="Pfam" id="PF02518">
    <property type="entry name" value="HATPase_c"/>
    <property type="match status" value="1"/>
</dbReference>
<dbReference type="InterPro" id="IPR003594">
    <property type="entry name" value="HATPase_dom"/>
</dbReference>
<dbReference type="Pfam" id="PF05384">
    <property type="entry name" value="DegS"/>
    <property type="match status" value="1"/>
</dbReference>
<feature type="coiled-coil region" evidence="6">
    <location>
        <begin position="206"/>
        <end position="233"/>
    </location>
</feature>
<dbReference type="Proteomes" id="UP000001661">
    <property type="component" value="Chromosome"/>
</dbReference>
<keyword evidence="6" id="KW-0175">Coiled coil</keyword>
<evidence type="ECO:0000313" key="9">
    <source>
        <dbReference type="Proteomes" id="UP000001661"/>
    </source>
</evidence>
<dbReference type="PANTHER" id="PTHR24421">
    <property type="entry name" value="NITRATE/NITRITE SENSOR PROTEIN NARX-RELATED"/>
    <property type="match status" value="1"/>
</dbReference>
<evidence type="ECO:0000256" key="2">
    <source>
        <dbReference type="ARBA" id="ARBA00012438"/>
    </source>
</evidence>
<reference evidence="8 9" key="1">
    <citation type="journal article" date="2010" name="Stand. Genomic Sci.">
        <title>Complete genome sequence of Acetohalobium arabaticum type strain (Z-7288).</title>
        <authorList>
            <person name="Sikorski J."/>
            <person name="Lapidus A."/>
            <person name="Chertkov O."/>
            <person name="Lucas S."/>
            <person name="Copeland A."/>
            <person name="Glavina Del Rio T."/>
            <person name="Nolan M."/>
            <person name="Tice H."/>
            <person name="Cheng J.F."/>
            <person name="Han C."/>
            <person name="Brambilla E."/>
            <person name="Pitluck S."/>
            <person name="Liolios K."/>
            <person name="Ivanova N."/>
            <person name="Mavromatis K."/>
            <person name="Mikhailova N."/>
            <person name="Pati A."/>
            <person name="Bruce D."/>
            <person name="Detter C."/>
            <person name="Tapia R."/>
            <person name="Goodwin L."/>
            <person name="Chen A."/>
            <person name="Palaniappan K."/>
            <person name="Land M."/>
            <person name="Hauser L."/>
            <person name="Chang Y.J."/>
            <person name="Jeffries C.D."/>
            <person name="Rohde M."/>
            <person name="Goker M."/>
            <person name="Spring S."/>
            <person name="Woyke T."/>
            <person name="Bristow J."/>
            <person name="Eisen J.A."/>
            <person name="Markowitz V."/>
            <person name="Hugenholtz P."/>
            <person name="Kyrpides N.C."/>
            <person name="Klenk H.P."/>
        </authorList>
    </citation>
    <scope>NUCLEOTIDE SEQUENCE [LARGE SCALE GENOMIC DNA]</scope>
    <source>
        <strain evidence="9">ATCC 49924 / DSM 5501 / Z-7288</strain>
    </source>
</reference>
<evidence type="ECO:0000256" key="3">
    <source>
        <dbReference type="ARBA" id="ARBA00022679"/>
    </source>
</evidence>
<accession>D9QTL4</accession>
<dbReference type="GO" id="GO:0000155">
    <property type="term" value="F:phosphorelay sensor kinase activity"/>
    <property type="evidence" value="ECO:0007669"/>
    <property type="project" value="InterPro"/>
</dbReference>
<dbReference type="eggNOG" id="COG2433">
    <property type="taxonomic scope" value="Bacteria"/>
</dbReference>
<dbReference type="RefSeq" id="WP_013277224.1">
    <property type="nucleotide sequence ID" value="NC_014378.1"/>
</dbReference>
<evidence type="ECO:0000256" key="1">
    <source>
        <dbReference type="ARBA" id="ARBA00000085"/>
    </source>
</evidence>
<evidence type="ECO:0000256" key="4">
    <source>
        <dbReference type="ARBA" id="ARBA00022777"/>
    </source>
</evidence>
<dbReference type="InterPro" id="IPR050482">
    <property type="entry name" value="Sensor_HK_TwoCompSys"/>
</dbReference>
<organism evidence="8 9">
    <name type="scientific">Acetohalobium arabaticum (strain ATCC 49924 / DSM 5501 / Z-7288)</name>
    <dbReference type="NCBI Taxonomy" id="574087"/>
    <lineage>
        <taxon>Bacteria</taxon>
        <taxon>Bacillati</taxon>
        <taxon>Bacillota</taxon>
        <taxon>Clostridia</taxon>
        <taxon>Halanaerobiales</taxon>
        <taxon>Halobacteroidaceae</taxon>
        <taxon>Acetohalobium</taxon>
    </lineage>
</organism>
<dbReference type="SMART" id="SM00387">
    <property type="entry name" value="HATPase_c"/>
    <property type="match status" value="1"/>
</dbReference>
<dbReference type="InterPro" id="IPR016381">
    <property type="entry name" value="Sig_transdc_His_kinase_DegS"/>
</dbReference>
<sequence>MTEELSVDSLDQVVEKILIKIENSQNEVFEIAETARQEYEATKQDLQEIRDETAETIQKVDQLRLKNQRTRRELMEVSRDLNNYDEETIKEAYEEAKEVQVELSLLQEKEKRLRKKRDELERRLQELEQTVERAEDLVSQIGIVKDYLTNDLQKFSTQVEELKQKEELGIRIIEAQEEERKRVAREIHDGPAQSMANVVFKLEYSEKLLEKDLDQAKEELNELKGLVKQSLQDVRKIIFDLRPMSLDDLGLVPTLKQYIEDFIDKTGLEVELTVIANEADLKSSYEVAIYRIIQEALNNVHQHAQAKQVDVKLELRSEVVNVVVSDDGCGFNVEEVLNTADDDSYGLLSMKERAELLQGSVEFSSQSGRGTKVKLRIQL</sequence>
<dbReference type="Gene3D" id="1.20.5.1930">
    <property type="match status" value="1"/>
</dbReference>
<keyword evidence="9" id="KW-1185">Reference proteome</keyword>
<keyword evidence="5" id="KW-0902">Two-component regulatory system</keyword>
<dbReference type="InterPro" id="IPR008595">
    <property type="entry name" value="DegS"/>
</dbReference>
<dbReference type="Gene3D" id="3.30.565.10">
    <property type="entry name" value="Histidine kinase-like ATPase, C-terminal domain"/>
    <property type="match status" value="1"/>
</dbReference>
<dbReference type="STRING" id="574087.Acear_0228"/>
<feature type="coiled-coil region" evidence="6">
    <location>
        <begin position="7"/>
        <end position="165"/>
    </location>
</feature>
<gene>
    <name evidence="8" type="ordered locus">Acear_0228</name>
</gene>
<dbReference type="eggNOG" id="COG4585">
    <property type="taxonomic scope" value="Bacteria"/>
</dbReference>
<evidence type="ECO:0000259" key="7">
    <source>
        <dbReference type="PROSITE" id="PS50109"/>
    </source>
</evidence>
<dbReference type="PROSITE" id="PS50109">
    <property type="entry name" value="HIS_KIN"/>
    <property type="match status" value="1"/>
</dbReference>
<dbReference type="KEGG" id="aar:Acear_0228"/>
<keyword evidence="4 8" id="KW-0418">Kinase</keyword>
<dbReference type="GO" id="GO:0046983">
    <property type="term" value="F:protein dimerization activity"/>
    <property type="evidence" value="ECO:0007669"/>
    <property type="project" value="InterPro"/>
</dbReference>
<dbReference type="AlphaFoldDB" id="D9QTL4"/>
<proteinExistence type="predicted"/>
<dbReference type="HOGENOM" id="CLU_000445_20_0_9"/>